<name>A0A1F5EVN5_9BACT</name>
<comment type="subcellular location">
    <subcellularLocation>
        <location evidence="2">Cytoplasm</location>
    </subcellularLocation>
</comment>
<keyword evidence="10" id="KW-0411">Iron-sulfur</keyword>
<keyword evidence="8" id="KW-0479">Metal-binding</keyword>
<dbReference type="SUPFAM" id="SSF102114">
    <property type="entry name" value="Radical SAM enzymes"/>
    <property type="match status" value="1"/>
</dbReference>
<comment type="cofactor">
    <cofactor evidence="1">
        <name>[4Fe-4S] cluster</name>
        <dbReference type="ChEBI" id="CHEBI:49883"/>
    </cofactor>
</comment>
<dbReference type="GO" id="GO:0051539">
    <property type="term" value="F:4 iron, 4 sulfur cluster binding"/>
    <property type="evidence" value="ECO:0007669"/>
    <property type="project" value="UniProtKB-KW"/>
</dbReference>
<dbReference type="CDD" id="cd01335">
    <property type="entry name" value="Radical_SAM"/>
    <property type="match status" value="1"/>
</dbReference>
<evidence type="ECO:0000313" key="12">
    <source>
        <dbReference type="EMBL" id="OGD71458.1"/>
    </source>
</evidence>
<gene>
    <name evidence="12" type="ORF">A2703_03070</name>
</gene>
<dbReference type="Gene3D" id="1.10.150.530">
    <property type="match status" value="1"/>
</dbReference>
<evidence type="ECO:0000256" key="9">
    <source>
        <dbReference type="ARBA" id="ARBA00023004"/>
    </source>
</evidence>
<evidence type="ECO:0000256" key="4">
    <source>
        <dbReference type="ARBA" id="ARBA00022490"/>
    </source>
</evidence>
<keyword evidence="6" id="KW-0808">Transferase</keyword>
<dbReference type="SFLD" id="SFLDS00029">
    <property type="entry name" value="Radical_SAM"/>
    <property type="match status" value="1"/>
</dbReference>
<keyword evidence="5" id="KW-0489">Methyltransferase</keyword>
<dbReference type="EMBL" id="MFAG01000032">
    <property type="protein sequence ID" value="OGD71458.1"/>
    <property type="molecule type" value="Genomic_DNA"/>
</dbReference>
<evidence type="ECO:0000256" key="10">
    <source>
        <dbReference type="ARBA" id="ARBA00023014"/>
    </source>
</evidence>
<feature type="domain" description="Radical SAM core" evidence="11">
    <location>
        <begin position="103"/>
        <end position="338"/>
    </location>
</feature>
<keyword evidence="3" id="KW-0004">4Fe-4S</keyword>
<evidence type="ECO:0000313" key="13">
    <source>
        <dbReference type="Proteomes" id="UP000177979"/>
    </source>
</evidence>
<evidence type="ECO:0000256" key="7">
    <source>
        <dbReference type="ARBA" id="ARBA00022691"/>
    </source>
</evidence>
<dbReference type="InterPro" id="IPR013785">
    <property type="entry name" value="Aldolase_TIM"/>
</dbReference>
<dbReference type="GO" id="GO:0070475">
    <property type="term" value="P:rRNA base methylation"/>
    <property type="evidence" value="ECO:0007669"/>
    <property type="project" value="TreeGrafter"/>
</dbReference>
<dbReference type="SFLD" id="SFLDG01062">
    <property type="entry name" value="methyltransferase_(Class_A)"/>
    <property type="match status" value="1"/>
</dbReference>
<dbReference type="PANTHER" id="PTHR30544">
    <property type="entry name" value="23S RRNA METHYLTRANSFERASE"/>
    <property type="match status" value="1"/>
</dbReference>
<evidence type="ECO:0000256" key="8">
    <source>
        <dbReference type="ARBA" id="ARBA00022723"/>
    </source>
</evidence>
<proteinExistence type="predicted"/>
<dbReference type="GO" id="GO:0008173">
    <property type="term" value="F:RNA methyltransferase activity"/>
    <property type="evidence" value="ECO:0007669"/>
    <property type="project" value="InterPro"/>
</dbReference>
<dbReference type="InterPro" id="IPR040072">
    <property type="entry name" value="Methyltransferase_A"/>
</dbReference>
<dbReference type="InterPro" id="IPR004383">
    <property type="entry name" value="rRNA_lsu_MTrfase_RlmN/Cfr"/>
</dbReference>
<comment type="caution">
    <text evidence="12">The sequence shown here is derived from an EMBL/GenBank/DDBJ whole genome shotgun (WGS) entry which is preliminary data.</text>
</comment>
<dbReference type="InterPro" id="IPR058240">
    <property type="entry name" value="rSAM_sf"/>
</dbReference>
<keyword evidence="9" id="KW-0408">Iron</keyword>
<dbReference type="SFLD" id="SFLDF00275">
    <property type="entry name" value="adenosine_C2_methyltransferase"/>
    <property type="match status" value="1"/>
</dbReference>
<evidence type="ECO:0000256" key="2">
    <source>
        <dbReference type="ARBA" id="ARBA00004496"/>
    </source>
</evidence>
<dbReference type="STRING" id="1817722.A2703_03070"/>
<dbReference type="PROSITE" id="PS51918">
    <property type="entry name" value="RADICAL_SAM"/>
    <property type="match status" value="1"/>
</dbReference>
<protein>
    <recommendedName>
        <fullName evidence="11">Radical SAM core domain-containing protein</fullName>
    </recommendedName>
</protein>
<evidence type="ECO:0000259" key="11">
    <source>
        <dbReference type="PROSITE" id="PS51918"/>
    </source>
</evidence>
<dbReference type="PANTHER" id="PTHR30544:SF5">
    <property type="entry name" value="RADICAL SAM CORE DOMAIN-CONTAINING PROTEIN"/>
    <property type="match status" value="1"/>
</dbReference>
<sequence>MTITTRLDRIKQLLKKGNFPKFRFEQIRNAIYSDKISRFSQISNLPKSLKEQLAKELGDEILTVKKVHEMIGKQAHKVLLETADGHQIETVRLTYYLKQNGVRKIHHSLCISTQSGCALGCLFCATGAIGFKKNLTADEILDQVLYFIKNDMPADSIIFMGMGEPLANPDNTLRAIDLMIAKDGLSMSPRRLSLSTVGIIPGIERLTRDYGSINLAFSLHNPFNEERAKLMPITNAYPIEKVMTAIDEHLKVNNHKVFLAYILLKDVNDSQRHAKALTDLARATPDRLRLLHVNLIRYNPGNSLTPYQKPTNSMVEKFQAILTSYKIHHTLRQDFGTDINAACGQLAATYKPKQSPG</sequence>
<dbReference type="GO" id="GO:0030488">
    <property type="term" value="P:tRNA methylation"/>
    <property type="evidence" value="ECO:0007669"/>
    <property type="project" value="TreeGrafter"/>
</dbReference>
<dbReference type="PIRSF" id="PIRSF006004">
    <property type="entry name" value="CHP00048"/>
    <property type="match status" value="1"/>
</dbReference>
<keyword evidence="4" id="KW-0963">Cytoplasm</keyword>
<dbReference type="Pfam" id="PF04055">
    <property type="entry name" value="Radical_SAM"/>
    <property type="match status" value="1"/>
</dbReference>
<dbReference type="InterPro" id="IPR007197">
    <property type="entry name" value="rSAM"/>
</dbReference>
<evidence type="ECO:0000256" key="6">
    <source>
        <dbReference type="ARBA" id="ARBA00022679"/>
    </source>
</evidence>
<accession>A0A1F5EVN5</accession>
<keyword evidence="7" id="KW-0949">S-adenosyl-L-methionine</keyword>
<organism evidence="12 13">
    <name type="scientific">Candidatus Collierbacteria bacterium RIFCSPHIGHO2_01_FULL_50_25</name>
    <dbReference type="NCBI Taxonomy" id="1817722"/>
    <lineage>
        <taxon>Bacteria</taxon>
        <taxon>Candidatus Collieribacteriota</taxon>
    </lineage>
</organism>
<evidence type="ECO:0000256" key="5">
    <source>
        <dbReference type="ARBA" id="ARBA00022603"/>
    </source>
</evidence>
<dbReference type="AlphaFoldDB" id="A0A1F5EVN5"/>
<evidence type="ECO:0000256" key="3">
    <source>
        <dbReference type="ARBA" id="ARBA00022485"/>
    </source>
</evidence>
<dbReference type="GO" id="GO:0046872">
    <property type="term" value="F:metal ion binding"/>
    <property type="evidence" value="ECO:0007669"/>
    <property type="project" value="UniProtKB-KW"/>
</dbReference>
<reference evidence="12 13" key="1">
    <citation type="journal article" date="2016" name="Nat. Commun.">
        <title>Thousands of microbial genomes shed light on interconnected biogeochemical processes in an aquifer system.</title>
        <authorList>
            <person name="Anantharaman K."/>
            <person name="Brown C.T."/>
            <person name="Hug L.A."/>
            <person name="Sharon I."/>
            <person name="Castelle C.J."/>
            <person name="Probst A.J."/>
            <person name="Thomas B.C."/>
            <person name="Singh A."/>
            <person name="Wilkins M.J."/>
            <person name="Karaoz U."/>
            <person name="Brodie E.L."/>
            <person name="Williams K.H."/>
            <person name="Hubbard S.S."/>
            <person name="Banfield J.F."/>
        </authorList>
    </citation>
    <scope>NUCLEOTIDE SEQUENCE [LARGE SCALE GENOMIC DNA]</scope>
</reference>
<dbReference type="Gene3D" id="3.20.20.70">
    <property type="entry name" value="Aldolase class I"/>
    <property type="match status" value="1"/>
</dbReference>
<evidence type="ECO:0000256" key="1">
    <source>
        <dbReference type="ARBA" id="ARBA00001966"/>
    </source>
</evidence>
<dbReference type="GO" id="GO:0005737">
    <property type="term" value="C:cytoplasm"/>
    <property type="evidence" value="ECO:0007669"/>
    <property type="project" value="UniProtKB-SubCell"/>
</dbReference>
<dbReference type="Proteomes" id="UP000177979">
    <property type="component" value="Unassembled WGS sequence"/>
</dbReference>